<sequence>MGDTKLLKLMLLAMGLVGVVLIVMPQTVSLFAGEHSWYDLSGGANDLPCEKCHGDIADEMNAPVLVHSGETGYGRMECGYCHRTFKVEQGDTDSTDSRDYYPDINLSLETQYLYTYASGDGTGAEPGKEAHAASTVPCMYCHSGHSNFSHGTGFTAKYCSCHGPDDGGDSYYYHGDRFYTGKSNDDPGDCIKCHSTGPTISIPPAGGFNLTTNPADTGSNAAHKKFVFDAIGTSFMEDANEACIGCHTENQVRIEFNISTGAIFAVNNSYTQTSSYWSVGDITPTNYTTYVEVKN</sequence>
<reference evidence="2" key="1">
    <citation type="submission" date="2016-05" db="EMBL/GenBank/DDBJ databases">
        <title>Microbial consortia oxidize butane by reversing methanogenesis.</title>
        <authorList>
            <person name="Laso-Perez R."/>
            <person name="Richter M."/>
            <person name="Wegener G."/>
            <person name="Musat F."/>
        </authorList>
    </citation>
    <scope>NUCLEOTIDE SEQUENCE [LARGE SCALE GENOMIC DNA]</scope>
    <source>
        <strain evidence="2">BOX2</strain>
    </source>
</reference>
<keyword evidence="1" id="KW-0732">Signal</keyword>
<evidence type="ECO:0000313" key="2">
    <source>
        <dbReference type="EMBL" id="OFV67845.1"/>
    </source>
</evidence>
<dbReference type="PANTHER" id="PTHR35038">
    <property type="entry name" value="DISSIMILATORY SULFITE REDUCTASE SIRA"/>
    <property type="match status" value="1"/>
</dbReference>
<evidence type="ECO:0000313" key="3">
    <source>
        <dbReference type="Proteomes" id="UP000186940"/>
    </source>
</evidence>
<dbReference type="InterPro" id="IPR051829">
    <property type="entry name" value="Multiheme_Cytochr_ET"/>
</dbReference>
<dbReference type="EMBL" id="LYOS01000003">
    <property type="protein sequence ID" value="OFV67845.1"/>
    <property type="molecule type" value="Genomic_DNA"/>
</dbReference>
<keyword evidence="3" id="KW-1185">Reference proteome</keyword>
<evidence type="ECO:0000256" key="1">
    <source>
        <dbReference type="ARBA" id="ARBA00022729"/>
    </source>
</evidence>
<gene>
    <name evidence="2" type="ORF">SCAL_001220</name>
</gene>
<name>A0A1F2P9X6_9EURY</name>
<accession>A0A1F2P9X6</accession>
<comment type="caution">
    <text evidence="2">The sequence shown here is derived from an EMBL/GenBank/DDBJ whole genome shotgun (WGS) entry which is preliminary data.</text>
</comment>
<dbReference type="SUPFAM" id="SSF48695">
    <property type="entry name" value="Multiheme cytochromes"/>
    <property type="match status" value="1"/>
</dbReference>
<dbReference type="AlphaFoldDB" id="A0A1F2P9X6"/>
<dbReference type="Proteomes" id="UP000186940">
    <property type="component" value="Unassembled WGS sequence"/>
</dbReference>
<dbReference type="STRING" id="1838285.SCAL_001220"/>
<protein>
    <submittedName>
        <fullName evidence="2">Uncharacterized protein</fullName>
    </submittedName>
</protein>
<dbReference type="InterPro" id="IPR036280">
    <property type="entry name" value="Multihaem_cyt_sf"/>
</dbReference>
<proteinExistence type="predicted"/>
<dbReference type="PANTHER" id="PTHR35038:SF8">
    <property type="entry name" value="C-TYPE POLYHEME CYTOCHROME OMCC"/>
    <property type="match status" value="1"/>
</dbReference>
<organism evidence="2 3">
    <name type="scientific">Candidatus Syntropharchaeum caldarium</name>
    <dbReference type="NCBI Taxonomy" id="1838285"/>
    <lineage>
        <taxon>Archaea</taxon>
        <taxon>Methanobacteriati</taxon>
        <taxon>Methanobacteriota</taxon>
        <taxon>Stenosarchaea group</taxon>
        <taxon>Methanomicrobia</taxon>
        <taxon>Methanosarcinales</taxon>
        <taxon>ANME-2 cluster</taxon>
        <taxon>Candidatus Syntropharchaeum</taxon>
    </lineage>
</organism>